<evidence type="ECO:0000313" key="12">
    <source>
        <dbReference type="Proteomes" id="UP000811619"/>
    </source>
</evidence>
<dbReference type="PANTHER" id="PTHR11685">
    <property type="entry name" value="RBR FAMILY RING FINGER AND IBR DOMAIN-CONTAINING"/>
    <property type="match status" value="1"/>
</dbReference>
<dbReference type="InterPro" id="IPR017907">
    <property type="entry name" value="Znf_RING_CS"/>
</dbReference>
<comment type="catalytic activity">
    <reaction evidence="1">
        <text>[E2 ubiquitin-conjugating enzyme]-S-ubiquitinyl-L-cysteine + [acceptor protein]-L-lysine = [E2 ubiquitin-conjugating enzyme]-L-cysteine + [acceptor protein]-N(6)-ubiquitinyl-L-lysine.</text>
        <dbReference type="EC" id="2.3.2.31"/>
    </reaction>
</comment>
<evidence type="ECO:0000313" key="11">
    <source>
        <dbReference type="EMBL" id="KAG5918508.1"/>
    </source>
</evidence>
<dbReference type="InterPro" id="IPR044066">
    <property type="entry name" value="TRIAD_supradom"/>
</dbReference>
<keyword evidence="6" id="KW-0863">Zinc-finger</keyword>
<feature type="domain" description="RING-type" evidence="10">
    <location>
        <begin position="28"/>
        <end position="216"/>
    </location>
</feature>
<dbReference type="CDD" id="cd22584">
    <property type="entry name" value="Rcat_RBR_unk"/>
    <property type="match status" value="1"/>
</dbReference>
<dbReference type="GO" id="GO:0061630">
    <property type="term" value="F:ubiquitin protein ligase activity"/>
    <property type="evidence" value="ECO:0007669"/>
    <property type="project" value="UniProtKB-EC"/>
</dbReference>
<dbReference type="InterPro" id="IPR013083">
    <property type="entry name" value="Znf_RING/FYVE/PHD"/>
</dbReference>
<dbReference type="AlphaFoldDB" id="A0A8K0J3V8"/>
<evidence type="ECO:0000256" key="6">
    <source>
        <dbReference type="ARBA" id="ARBA00022771"/>
    </source>
</evidence>
<evidence type="ECO:0000256" key="9">
    <source>
        <dbReference type="SAM" id="MobiDB-lite"/>
    </source>
</evidence>
<organism evidence="11 12">
    <name type="scientific">Claviceps africana</name>
    <dbReference type="NCBI Taxonomy" id="83212"/>
    <lineage>
        <taxon>Eukaryota</taxon>
        <taxon>Fungi</taxon>
        <taxon>Dikarya</taxon>
        <taxon>Ascomycota</taxon>
        <taxon>Pezizomycotina</taxon>
        <taxon>Sordariomycetes</taxon>
        <taxon>Hypocreomycetidae</taxon>
        <taxon>Hypocreales</taxon>
        <taxon>Clavicipitaceae</taxon>
        <taxon>Claviceps</taxon>
    </lineage>
</organism>
<dbReference type="Gene3D" id="1.20.120.1750">
    <property type="match status" value="1"/>
</dbReference>
<dbReference type="InterPro" id="IPR031127">
    <property type="entry name" value="E3_UB_ligase_RBR"/>
</dbReference>
<protein>
    <recommendedName>
        <fullName evidence="2">RBR-type E3 ubiquitin transferase</fullName>
        <ecNumber evidence="2">2.3.2.31</ecNumber>
    </recommendedName>
</protein>
<gene>
    <name evidence="11" type="ORF">E4U42_006829</name>
</gene>
<evidence type="ECO:0000256" key="8">
    <source>
        <dbReference type="ARBA" id="ARBA00022833"/>
    </source>
</evidence>
<dbReference type="PROSITE" id="PS51873">
    <property type="entry name" value="TRIAD"/>
    <property type="match status" value="1"/>
</dbReference>
<name>A0A8K0J3V8_9HYPO</name>
<comment type="caution">
    <text evidence="11">The sequence shown here is derived from an EMBL/GenBank/DDBJ whole genome shotgun (WGS) entry which is preliminary data.</text>
</comment>
<dbReference type="Pfam" id="PF01485">
    <property type="entry name" value="IBR"/>
    <property type="match status" value="1"/>
</dbReference>
<keyword evidence="3" id="KW-0808">Transferase</keyword>
<dbReference type="EMBL" id="SRPY01000733">
    <property type="protein sequence ID" value="KAG5918508.1"/>
    <property type="molecule type" value="Genomic_DNA"/>
</dbReference>
<dbReference type="Proteomes" id="UP000811619">
    <property type="component" value="Unassembled WGS sequence"/>
</dbReference>
<dbReference type="Gene3D" id="3.30.40.10">
    <property type="entry name" value="Zinc/RING finger domain, C3HC4 (zinc finger)"/>
    <property type="match status" value="1"/>
</dbReference>
<dbReference type="SUPFAM" id="SSF57850">
    <property type="entry name" value="RING/U-box"/>
    <property type="match status" value="2"/>
</dbReference>
<dbReference type="EC" id="2.3.2.31" evidence="2"/>
<keyword evidence="8" id="KW-0862">Zinc</keyword>
<dbReference type="InterPro" id="IPR002867">
    <property type="entry name" value="IBR_dom"/>
</dbReference>
<accession>A0A8K0J3V8</accession>
<sequence length="303" mass="34424">MDDRHPPDAPEAARPTAGSSSAAKRAAELRRCVACASDVAFFETVRCPCSHDYCRDCMTELFSAAVNDESMFPPRCCRIPIPLDPNRSFLSAGLLDKYKAKEVEFATPNRTYCHVPACSAFVPPASVRGDVATCVQCQSTTCTICKGKSHSRDCPVDTSAADVLRIAAENGWQRCYSCGRLVDLVTGCNHITCRCKAEFCYVCGVKWKQCQCGIWDEGRLMERVGDVVDREARGRNARGEERQALLDRMRRNLIRNHECEEHRWEYLQGKHRCEECGDRMPMFIYECRFCHIMACRRCRYNRL</sequence>
<dbReference type="PROSITE" id="PS00518">
    <property type="entry name" value="ZF_RING_1"/>
    <property type="match status" value="1"/>
</dbReference>
<proteinExistence type="predicted"/>
<evidence type="ECO:0000256" key="4">
    <source>
        <dbReference type="ARBA" id="ARBA00022723"/>
    </source>
</evidence>
<evidence type="ECO:0000256" key="7">
    <source>
        <dbReference type="ARBA" id="ARBA00022786"/>
    </source>
</evidence>
<dbReference type="GO" id="GO:0016567">
    <property type="term" value="P:protein ubiquitination"/>
    <property type="evidence" value="ECO:0007669"/>
    <property type="project" value="InterPro"/>
</dbReference>
<evidence type="ECO:0000256" key="1">
    <source>
        <dbReference type="ARBA" id="ARBA00001798"/>
    </source>
</evidence>
<evidence type="ECO:0000256" key="2">
    <source>
        <dbReference type="ARBA" id="ARBA00012251"/>
    </source>
</evidence>
<evidence type="ECO:0000256" key="3">
    <source>
        <dbReference type="ARBA" id="ARBA00022679"/>
    </source>
</evidence>
<keyword evidence="4" id="KW-0479">Metal-binding</keyword>
<dbReference type="OrthoDB" id="10009520at2759"/>
<dbReference type="GO" id="GO:0008270">
    <property type="term" value="F:zinc ion binding"/>
    <property type="evidence" value="ECO:0007669"/>
    <property type="project" value="UniProtKB-KW"/>
</dbReference>
<reference evidence="11" key="1">
    <citation type="journal article" date="2020" name="bioRxiv">
        <title>Whole genome comparisons of ergot fungi reveals the divergence and evolution of species within the genus Claviceps are the result of varying mechanisms driving genome evolution and host range expansion.</title>
        <authorList>
            <person name="Wyka S.A."/>
            <person name="Mondo S.J."/>
            <person name="Liu M."/>
            <person name="Dettman J."/>
            <person name="Nalam V."/>
            <person name="Broders K.D."/>
        </authorList>
    </citation>
    <scope>NUCLEOTIDE SEQUENCE</scope>
    <source>
        <strain evidence="11">CCC 489</strain>
    </source>
</reference>
<evidence type="ECO:0000259" key="10">
    <source>
        <dbReference type="PROSITE" id="PS51873"/>
    </source>
</evidence>
<feature type="region of interest" description="Disordered" evidence="9">
    <location>
        <begin position="1"/>
        <end position="22"/>
    </location>
</feature>
<keyword evidence="12" id="KW-1185">Reference proteome</keyword>
<evidence type="ECO:0000256" key="5">
    <source>
        <dbReference type="ARBA" id="ARBA00022737"/>
    </source>
</evidence>
<keyword evidence="7" id="KW-0833">Ubl conjugation pathway</keyword>
<keyword evidence="5" id="KW-0677">Repeat</keyword>